<dbReference type="InterPro" id="IPR050390">
    <property type="entry name" value="C5-Methyltransferase"/>
</dbReference>
<dbReference type="InterPro" id="IPR018117">
    <property type="entry name" value="C5_DNA_meth_AS"/>
</dbReference>
<dbReference type="GO" id="GO:0008270">
    <property type="term" value="F:zinc ion binding"/>
    <property type="evidence" value="ECO:0007669"/>
    <property type="project" value="UniProtKB-KW"/>
</dbReference>
<evidence type="ECO:0000256" key="14">
    <source>
        <dbReference type="RuleBase" id="RU000416"/>
    </source>
</evidence>
<evidence type="ECO:0000256" key="9">
    <source>
        <dbReference type="ARBA" id="ARBA00023125"/>
    </source>
</evidence>
<evidence type="ECO:0000256" key="11">
    <source>
        <dbReference type="PIRSR" id="PIRSR037404-1"/>
    </source>
</evidence>
<evidence type="ECO:0000256" key="4">
    <source>
        <dbReference type="ARBA" id="ARBA00022691"/>
    </source>
</evidence>
<evidence type="ECO:0000256" key="12">
    <source>
        <dbReference type="PROSITE-ProRule" id="PRU00509"/>
    </source>
</evidence>
<evidence type="ECO:0000256" key="15">
    <source>
        <dbReference type="RuleBase" id="RU000417"/>
    </source>
</evidence>
<dbReference type="GO" id="GO:0005634">
    <property type="term" value="C:nucleus"/>
    <property type="evidence" value="ECO:0007669"/>
    <property type="project" value="UniProtKB-SubCell"/>
</dbReference>
<feature type="domain" description="CXXC-type" evidence="17">
    <location>
        <begin position="241"/>
        <end position="287"/>
    </location>
</feature>
<dbReference type="PRINTS" id="PR00105">
    <property type="entry name" value="C5METTRFRASE"/>
</dbReference>
<dbReference type="GO" id="GO:0006346">
    <property type="term" value="P:DNA methylation-dependent constitutive heterochromatin formation"/>
    <property type="evidence" value="ECO:0007669"/>
    <property type="project" value="InterPro"/>
</dbReference>
<dbReference type="OrthoDB" id="5376140at2759"/>
<evidence type="ECO:0000256" key="10">
    <source>
        <dbReference type="ARBA" id="ARBA00023242"/>
    </source>
</evidence>
<gene>
    <name evidence="18" type="ORF">EB796_002993</name>
</gene>
<protein>
    <recommendedName>
        <fullName evidence="15">Cytosine-specific methyltransferase</fullName>
        <ecNumber evidence="15">2.1.1.37</ecNumber>
    </recommendedName>
</protein>
<dbReference type="Gene3D" id="3.90.120.10">
    <property type="entry name" value="DNA Methylase, subunit A, domain 2"/>
    <property type="match status" value="1"/>
</dbReference>
<evidence type="ECO:0000256" key="1">
    <source>
        <dbReference type="ARBA" id="ARBA00004123"/>
    </source>
</evidence>
<dbReference type="InterPro" id="IPR022702">
    <property type="entry name" value="Cytosine_MeTrfase1_RFD"/>
</dbReference>
<reference evidence="18" key="1">
    <citation type="submission" date="2020-06" db="EMBL/GenBank/DDBJ databases">
        <title>Draft genome of Bugula neritina, a colonial animal packing powerful symbionts and potential medicines.</title>
        <authorList>
            <person name="Rayko M."/>
        </authorList>
    </citation>
    <scope>NUCLEOTIDE SEQUENCE [LARGE SCALE GENOMIC DNA]</scope>
    <source>
        <strain evidence="18">Kwan_BN1</strain>
    </source>
</reference>
<keyword evidence="2 13" id="KW-0489">Methyltransferase</keyword>
<dbReference type="Gene3D" id="2.30.30.490">
    <property type="match status" value="2"/>
</dbReference>
<evidence type="ECO:0000259" key="16">
    <source>
        <dbReference type="PROSITE" id="PS51038"/>
    </source>
</evidence>
<keyword evidence="6" id="KW-0677">Repeat</keyword>
<dbReference type="NCBIfam" id="TIGR00675">
    <property type="entry name" value="dcm"/>
    <property type="match status" value="1"/>
</dbReference>
<organism evidence="18 19">
    <name type="scientific">Bugula neritina</name>
    <name type="common">Brown bryozoan</name>
    <name type="synonym">Sertularia neritina</name>
    <dbReference type="NCBI Taxonomy" id="10212"/>
    <lineage>
        <taxon>Eukaryota</taxon>
        <taxon>Metazoa</taxon>
        <taxon>Spiralia</taxon>
        <taxon>Lophotrochozoa</taxon>
        <taxon>Bryozoa</taxon>
        <taxon>Gymnolaemata</taxon>
        <taxon>Cheilostomatida</taxon>
        <taxon>Flustrina</taxon>
        <taxon>Buguloidea</taxon>
        <taxon>Bugulidae</taxon>
        <taxon>Bugula</taxon>
    </lineage>
</organism>
<evidence type="ECO:0000256" key="8">
    <source>
        <dbReference type="ARBA" id="ARBA00022833"/>
    </source>
</evidence>
<keyword evidence="9" id="KW-0238">DNA-binding</keyword>
<dbReference type="InterPro" id="IPR031303">
    <property type="entry name" value="C5_meth_CS"/>
</dbReference>
<evidence type="ECO:0000313" key="18">
    <source>
        <dbReference type="EMBL" id="KAF6038700.1"/>
    </source>
</evidence>
<evidence type="ECO:0000313" key="19">
    <source>
        <dbReference type="Proteomes" id="UP000593567"/>
    </source>
</evidence>
<proteinExistence type="inferred from homology"/>
<dbReference type="InterPro" id="IPR001525">
    <property type="entry name" value="C5_MeTfrase"/>
</dbReference>
<dbReference type="Gene3D" id="1.10.10.2230">
    <property type="match status" value="1"/>
</dbReference>
<evidence type="ECO:0000259" key="17">
    <source>
        <dbReference type="PROSITE" id="PS51058"/>
    </source>
</evidence>
<dbReference type="GO" id="GO:0003886">
    <property type="term" value="F:DNA (cytosine-5-)-methyltransferase activity"/>
    <property type="evidence" value="ECO:0007669"/>
    <property type="project" value="UniProtKB-EC"/>
</dbReference>
<evidence type="ECO:0000256" key="3">
    <source>
        <dbReference type="ARBA" id="ARBA00022679"/>
    </source>
</evidence>
<dbReference type="PROSITE" id="PS51679">
    <property type="entry name" value="SAM_MT_C5"/>
    <property type="match status" value="1"/>
</dbReference>
<evidence type="ECO:0000256" key="6">
    <source>
        <dbReference type="ARBA" id="ARBA00022737"/>
    </source>
</evidence>
<keyword evidence="8" id="KW-0862">Zinc</keyword>
<dbReference type="PIRSF" id="PIRSF037404">
    <property type="entry name" value="DNMT1"/>
    <property type="match status" value="1"/>
</dbReference>
<keyword evidence="5" id="KW-0479">Metal-binding</keyword>
<dbReference type="InterPro" id="IPR001025">
    <property type="entry name" value="BAH_dom"/>
</dbReference>
<feature type="domain" description="BAH" evidence="16">
    <location>
        <begin position="317"/>
        <end position="443"/>
    </location>
</feature>
<keyword evidence="7 12" id="KW-0863">Zinc-finger</keyword>
<dbReference type="PROSITE" id="PS00095">
    <property type="entry name" value="C5_MTASE_2"/>
    <property type="match status" value="1"/>
</dbReference>
<dbReference type="Pfam" id="PF02008">
    <property type="entry name" value="zf-CXXC"/>
    <property type="match status" value="1"/>
</dbReference>
<evidence type="ECO:0000256" key="2">
    <source>
        <dbReference type="ARBA" id="ARBA00022603"/>
    </source>
</evidence>
<dbReference type="FunFam" id="3.40.50.150:FF:000036">
    <property type="entry name" value="DNA (cytosine-5)-methyltransferase"/>
    <property type="match status" value="1"/>
</dbReference>
<dbReference type="InterPro" id="IPR002857">
    <property type="entry name" value="Znf_CXXC"/>
</dbReference>
<keyword evidence="4 13" id="KW-0949">S-adenosyl-L-methionine</keyword>
<dbReference type="GO" id="GO:0003682">
    <property type="term" value="F:chromatin binding"/>
    <property type="evidence" value="ECO:0007669"/>
    <property type="project" value="InterPro"/>
</dbReference>
<dbReference type="InterPro" id="IPR029063">
    <property type="entry name" value="SAM-dependent_MTases_sf"/>
</dbReference>
<dbReference type="PANTHER" id="PTHR10629:SF52">
    <property type="entry name" value="DNA (CYTOSINE-5)-METHYLTRANSFERASE 1"/>
    <property type="match status" value="1"/>
</dbReference>
<keyword evidence="3 13" id="KW-0808">Transferase</keyword>
<sequence>MTDERVQHKITGFSVYGKCRHLCSFDDGLIEKNKELYFCGHVKPIYADDGSNDGGIATEEMGPINEWFVHGFDGYFPVIGFSTAFAEYFLMEPSVEYSGHMSVVKEKTFMSNLVISCLLENSCASYEDLLQRLEGATLPKGVNCALTEDTLIRHAQFVCDQVQSFDAGADSDEDLLISTPCIRSLIKLAGVTLGTKVKRPKMVKPLKKDKGHATMTYATTTPLVTSVFNQMFSEEIEDSGSAARRRRCGQCDVCLQPDCGKCNSCKNMSKFGGNGTMKQACLLRRTGSKRNTVKFIGEPLDTVKSKEYYSKVQIGGQEYNIGDFVAVADEDRPAVNDIGRIEYMWKDSKGGSHLHVHWFTRATDTVLEEAGDKTELFLVDECDDMEAASIEGRADVIYQKPAEDWFDLGGLVDGQSPIPADQDNSFFCQKWYDSKLARFEDIPVVKNIDQKAKFCDACVRNAEKEKREKMVVGQKLDSSTGKKSLYATVEYQGHKYRVGGGCFLDPDTYNFRYKKNRKSTHKDLSSKYDDDVMYPEVYRRSNSYVKGSNDACPDPFLVARIVEIYTKDNIEDVHLRVAKFYRPENTHMKDDLVHKTDLNIVYWSEEEINVSLTSSNGSLDVYYIPKKDSETPRGRELKEKFFKDGHFYFSEAYNADDKEFAEPPKDANKFKMKAKVGDDDSEMNGFKKLKCLDVFAGCGGLSAGLHQCGIAESRWAIEKVEPAARAYALNAANCTVFTDDCNELLKLVMQGETKNRQGQTLPQKGEVEMLCGGPPCQGFSGMNRFNHREYSRFKNSLIASYLSYCDYYRPKFFILENVRNFVSYKNSMVLKMALRCLTAMGYQCTFGVMQAGCYGVAQTRRRAIIMAAAPGEILPFYPEPKHVFAPRALQLSVVIGDVKYLSNITRTHSAPYRTITVRDCMSDLPKINNGHKLSSMNYSHEATTHFQRLIRGNQEKLIDHVCKEMNPLVAARMSHIPTHPGSDWRLLPNIEVRLSDGTKAKVLKYTHRDPKNGKSASGALRGVCSCSDGGKCDPEFRQFNTLVPWCLPHTGNRHNHWAGLYGRLEWDGFFSTTVTNPEPMGKQGRVLHPEQHRVVSVRECARSQGFPDSFAFYGSTLDRHRQVGNAVPPPLGKALGEEVLKSVLMKLKQENC</sequence>
<dbReference type="Gene3D" id="3.40.50.150">
    <property type="entry name" value="Vaccinia Virus protein VP39"/>
    <property type="match status" value="1"/>
</dbReference>
<feature type="domain" description="BAH" evidence="16">
    <location>
        <begin position="537"/>
        <end position="664"/>
    </location>
</feature>
<dbReference type="Proteomes" id="UP000593567">
    <property type="component" value="Unassembled WGS sequence"/>
</dbReference>
<keyword evidence="10" id="KW-0539">Nucleus</keyword>
<keyword evidence="19" id="KW-1185">Reference proteome</keyword>
<dbReference type="GO" id="GO:0003677">
    <property type="term" value="F:DNA binding"/>
    <property type="evidence" value="ECO:0007669"/>
    <property type="project" value="UniProtKB-KW"/>
</dbReference>
<comment type="subcellular location">
    <subcellularLocation>
        <location evidence="1">Nucleus</location>
    </subcellularLocation>
</comment>
<dbReference type="PANTHER" id="PTHR10629">
    <property type="entry name" value="CYTOSINE-SPECIFIC METHYLTRANSFERASE"/>
    <property type="match status" value="1"/>
</dbReference>
<dbReference type="EMBL" id="VXIV02000375">
    <property type="protein sequence ID" value="KAF6038700.1"/>
    <property type="molecule type" value="Genomic_DNA"/>
</dbReference>
<evidence type="ECO:0000256" key="5">
    <source>
        <dbReference type="ARBA" id="ARBA00022723"/>
    </source>
</evidence>
<dbReference type="AlphaFoldDB" id="A0A7J7KJ12"/>
<comment type="similarity">
    <text evidence="13 14">Belongs to the class I-like SAM-binding methyltransferase superfamily. C5-methyltransferase family.</text>
</comment>
<evidence type="ECO:0000256" key="13">
    <source>
        <dbReference type="PROSITE-ProRule" id="PRU01016"/>
    </source>
</evidence>
<dbReference type="GO" id="GO:0044027">
    <property type="term" value="P:negative regulation of gene expression via chromosomal CpG island methylation"/>
    <property type="evidence" value="ECO:0007669"/>
    <property type="project" value="TreeGrafter"/>
</dbReference>
<dbReference type="PROSITE" id="PS51038">
    <property type="entry name" value="BAH"/>
    <property type="match status" value="2"/>
</dbReference>
<dbReference type="Pfam" id="PF00145">
    <property type="entry name" value="DNA_methylase"/>
    <property type="match status" value="1"/>
</dbReference>
<comment type="catalytic activity">
    <reaction evidence="15">
        <text>a 2'-deoxycytidine in DNA + S-adenosyl-L-methionine = a 5-methyl-2'-deoxycytidine in DNA + S-adenosyl-L-homocysteine + H(+)</text>
        <dbReference type="Rhea" id="RHEA:13681"/>
        <dbReference type="Rhea" id="RHEA-COMP:11369"/>
        <dbReference type="Rhea" id="RHEA-COMP:11370"/>
        <dbReference type="ChEBI" id="CHEBI:15378"/>
        <dbReference type="ChEBI" id="CHEBI:57856"/>
        <dbReference type="ChEBI" id="CHEBI:59789"/>
        <dbReference type="ChEBI" id="CHEBI:85452"/>
        <dbReference type="ChEBI" id="CHEBI:85454"/>
        <dbReference type="EC" id="2.1.1.37"/>
    </reaction>
</comment>
<dbReference type="CDD" id="cd04760">
    <property type="entry name" value="BAH_Dnmt1_I"/>
    <property type="match status" value="1"/>
</dbReference>
<evidence type="ECO:0000256" key="7">
    <source>
        <dbReference type="ARBA" id="ARBA00022771"/>
    </source>
</evidence>
<dbReference type="SMART" id="SM00439">
    <property type="entry name" value="BAH"/>
    <property type="match status" value="2"/>
</dbReference>
<name>A0A7J7KJ12_BUGNE</name>
<dbReference type="GO" id="GO:0032259">
    <property type="term" value="P:methylation"/>
    <property type="evidence" value="ECO:0007669"/>
    <property type="project" value="UniProtKB-KW"/>
</dbReference>
<dbReference type="PROSITE" id="PS51058">
    <property type="entry name" value="ZF_CXXC"/>
    <property type="match status" value="1"/>
</dbReference>
<dbReference type="FunFam" id="3.90.120.10:FF:000001">
    <property type="entry name" value="DNA (cytosine-5)-methyltransferase"/>
    <property type="match status" value="1"/>
</dbReference>
<accession>A0A7J7KJ12</accession>
<dbReference type="PROSITE" id="PS00094">
    <property type="entry name" value="C5_MTASE_1"/>
    <property type="match status" value="1"/>
</dbReference>
<dbReference type="SUPFAM" id="SSF53335">
    <property type="entry name" value="S-adenosyl-L-methionine-dependent methyltransferases"/>
    <property type="match status" value="1"/>
</dbReference>
<comment type="caution">
    <text evidence="18">The sequence shown here is derived from an EMBL/GenBank/DDBJ whole genome shotgun (WGS) entry which is preliminary data.</text>
</comment>
<dbReference type="EC" id="2.1.1.37" evidence="15"/>
<dbReference type="InterPro" id="IPR043151">
    <property type="entry name" value="BAH_sf"/>
</dbReference>
<dbReference type="Pfam" id="PF12047">
    <property type="entry name" value="DNMT1-RFD"/>
    <property type="match status" value="1"/>
</dbReference>
<feature type="active site" evidence="11 13">
    <location>
        <position position="776"/>
    </location>
</feature>
<dbReference type="Pfam" id="PF01426">
    <property type="entry name" value="BAH"/>
    <property type="match status" value="2"/>
</dbReference>